<feature type="region of interest" description="Disordered" evidence="4">
    <location>
        <begin position="232"/>
        <end position="257"/>
    </location>
</feature>
<protein>
    <recommendedName>
        <fullName evidence="5">Zn(2)-C6 fungal-type domain-containing protein</fullName>
    </recommendedName>
</protein>
<evidence type="ECO:0000256" key="3">
    <source>
        <dbReference type="ARBA" id="ARBA00023242"/>
    </source>
</evidence>
<keyword evidence="7" id="KW-1185">Reference proteome</keyword>
<dbReference type="OrthoDB" id="424974at2759"/>
<dbReference type="PANTHER" id="PTHR31001:SF40">
    <property type="entry name" value="ZN(II)2CYS6 TRANSCRIPTION FACTOR (EUROFUNG)"/>
    <property type="match status" value="1"/>
</dbReference>
<dbReference type="AlphaFoldDB" id="A0A6G1GTA7"/>
<dbReference type="PROSITE" id="PS00463">
    <property type="entry name" value="ZN2_CY6_FUNGAL_1"/>
    <property type="match status" value="1"/>
</dbReference>
<dbReference type="PANTHER" id="PTHR31001">
    <property type="entry name" value="UNCHARACTERIZED TRANSCRIPTIONAL REGULATORY PROTEIN"/>
    <property type="match status" value="1"/>
</dbReference>
<feature type="region of interest" description="Disordered" evidence="4">
    <location>
        <begin position="1"/>
        <end position="53"/>
    </location>
</feature>
<dbReference type="SUPFAM" id="SSF57701">
    <property type="entry name" value="Zn2/Cys6 DNA-binding domain"/>
    <property type="match status" value="1"/>
</dbReference>
<dbReference type="EMBL" id="ML977170">
    <property type="protein sequence ID" value="KAF1984165.1"/>
    <property type="molecule type" value="Genomic_DNA"/>
</dbReference>
<evidence type="ECO:0000313" key="7">
    <source>
        <dbReference type="Proteomes" id="UP000800041"/>
    </source>
</evidence>
<comment type="subcellular location">
    <subcellularLocation>
        <location evidence="1">Nucleus</location>
    </subcellularLocation>
</comment>
<accession>A0A6G1GTA7</accession>
<feature type="compositionally biased region" description="Basic and acidic residues" evidence="4">
    <location>
        <begin position="123"/>
        <end position="133"/>
    </location>
</feature>
<dbReference type="GO" id="GO:0000981">
    <property type="term" value="F:DNA-binding transcription factor activity, RNA polymerase II-specific"/>
    <property type="evidence" value="ECO:0007669"/>
    <property type="project" value="InterPro"/>
</dbReference>
<feature type="domain" description="Zn(2)-C6 fungal-type" evidence="5">
    <location>
        <begin position="63"/>
        <end position="92"/>
    </location>
</feature>
<dbReference type="Proteomes" id="UP000800041">
    <property type="component" value="Unassembled WGS sequence"/>
</dbReference>
<dbReference type="InterPro" id="IPR036864">
    <property type="entry name" value="Zn2-C6_fun-type_DNA-bd_sf"/>
</dbReference>
<reference evidence="6" key="1">
    <citation type="journal article" date="2020" name="Stud. Mycol.">
        <title>101 Dothideomycetes genomes: a test case for predicting lifestyles and emergence of pathogens.</title>
        <authorList>
            <person name="Haridas S."/>
            <person name="Albert R."/>
            <person name="Binder M."/>
            <person name="Bloem J."/>
            <person name="Labutti K."/>
            <person name="Salamov A."/>
            <person name="Andreopoulos B."/>
            <person name="Baker S."/>
            <person name="Barry K."/>
            <person name="Bills G."/>
            <person name="Bluhm B."/>
            <person name="Cannon C."/>
            <person name="Castanera R."/>
            <person name="Culley D."/>
            <person name="Daum C."/>
            <person name="Ezra D."/>
            <person name="Gonzalez J."/>
            <person name="Henrissat B."/>
            <person name="Kuo A."/>
            <person name="Liang C."/>
            <person name="Lipzen A."/>
            <person name="Lutzoni F."/>
            <person name="Magnuson J."/>
            <person name="Mondo S."/>
            <person name="Nolan M."/>
            <person name="Ohm R."/>
            <person name="Pangilinan J."/>
            <person name="Park H.-J."/>
            <person name="Ramirez L."/>
            <person name="Alfaro M."/>
            <person name="Sun H."/>
            <person name="Tritt A."/>
            <person name="Yoshinaga Y."/>
            <person name="Zwiers L.-H."/>
            <person name="Turgeon B."/>
            <person name="Goodwin S."/>
            <person name="Spatafora J."/>
            <person name="Crous P."/>
            <person name="Grigoriev I."/>
        </authorList>
    </citation>
    <scope>NUCLEOTIDE SEQUENCE</scope>
    <source>
        <strain evidence="6">CBS 113979</strain>
    </source>
</reference>
<feature type="compositionally biased region" description="Gly residues" evidence="4">
    <location>
        <begin position="896"/>
        <end position="918"/>
    </location>
</feature>
<dbReference type="GO" id="GO:0006351">
    <property type="term" value="P:DNA-templated transcription"/>
    <property type="evidence" value="ECO:0007669"/>
    <property type="project" value="InterPro"/>
</dbReference>
<dbReference type="GO" id="GO:0003677">
    <property type="term" value="F:DNA binding"/>
    <property type="evidence" value="ECO:0007669"/>
    <property type="project" value="InterPro"/>
</dbReference>
<evidence type="ECO:0000256" key="2">
    <source>
        <dbReference type="ARBA" id="ARBA00022723"/>
    </source>
</evidence>
<dbReference type="CDD" id="cd00067">
    <property type="entry name" value="GAL4"/>
    <property type="match status" value="1"/>
</dbReference>
<dbReference type="GO" id="GO:0008270">
    <property type="term" value="F:zinc ion binding"/>
    <property type="evidence" value="ECO:0007669"/>
    <property type="project" value="InterPro"/>
</dbReference>
<feature type="compositionally biased region" description="Acidic residues" evidence="4">
    <location>
        <begin position="164"/>
        <end position="175"/>
    </location>
</feature>
<sequence>MSSASPPSASGAAGEAASSSQAPADSSRKPQRGNNDNNGGSSSTAAATTAQQRIRRRNRLITSCLECRRRKLKCDKAHPCTNCIKFARDCVFLAPALDPAAQMRIQEIKEKMGSLERTLEEDIARRSKARAAEEGSGGGGEGAGSPFGPGPGELLPGLEGGSGAEEEDEGDEDEHLEPTRLAVEDAAYYDDGDDELMDLGISFGKMRITERLGGLVRPKMAEELKFAMDEVPEVPNPDGSKKQEQNPLRHPGTDFLGPGKDYVAPASTIFFSPDPRRSNILHFLPSRATADKLIQQYFEAVHYIARVVHRPSFERQYLVFWRQISSGNEPPTSFQAIVMAALLSAVISMDEDAVMTEFGVAKNELVDNFRQGTETALSKANFLRTTKLETLQAFVMYLIPLCRSSISRAHSALTGTALRLAQCMSLHRDGSLYNLSPVEIHVRRLIWYQLLFLDIRTCEATGPRPQIRPDDFDTKFPLNVDDEDLESTTPPTTDSNQWTDMTVTRMRFECNELHRLIWNERPRIERKKTTITSLLSKIQKFHIAMEKKYVPMLDESKPLHLFGMYIYKVLALRMHIMVLHRYASNAKRLMPTKFRNLMLSSGTVQVEYAIAMDTNPAVKQYAWYAGTSHQYHTAILLLSELYATRDRPYETRIWRCLDFVFELPSEFPTYEKSRMVLSELGRRVGVYQGLRRIRAPKSMEGVVGRRPVDAEERPPRRPIEERMNNVYGGVGAVVVDEDVGMSPDQPPEIGENALLGGFNLATPEPPRLERNESIGDMLHPRSASNSGLSSSASASPHPARAGDIDFGSYNTTALGAGQAPEFRMNDQGNSFAGRVGGSAFDFGAADCFSGVVDGEAMFAPPLDMETSGRDGRSPSEGASGVGGGMFVGSASESSGPTGGMRSGSVSGTGSGGMGMGTGAGTGAGSTAFGVLGNSPVLSSPGQNQEMLDIDWNEWDRLFPPNVPMEDSHIPDFSMPDFGFGGQQTLLPSPVGWKKTPQQ</sequence>
<keyword evidence="3" id="KW-0539">Nucleus</keyword>
<evidence type="ECO:0000313" key="6">
    <source>
        <dbReference type="EMBL" id="KAF1984165.1"/>
    </source>
</evidence>
<keyword evidence="2" id="KW-0479">Metal-binding</keyword>
<dbReference type="Pfam" id="PF04082">
    <property type="entry name" value="Fungal_trans"/>
    <property type="match status" value="1"/>
</dbReference>
<name>A0A6G1GTA7_9PEZI</name>
<evidence type="ECO:0000259" key="5">
    <source>
        <dbReference type="PROSITE" id="PS50048"/>
    </source>
</evidence>
<dbReference type="GO" id="GO:0005634">
    <property type="term" value="C:nucleus"/>
    <property type="evidence" value="ECO:0007669"/>
    <property type="project" value="UniProtKB-SubCell"/>
</dbReference>
<feature type="compositionally biased region" description="Low complexity" evidence="4">
    <location>
        <begin position="782"/>
        <end position="795"/>
    </location>
</feature>
<gene>
    <name evidence="6" type="ORF">K402DRAFT_381787</name>
</gene>
<dbReference type="PROSITE" id="PS50048">
    <property type="entry name" value="ZN2_CY6_FUNGAL_2"/>
    <property type="match status" value="1"/>
</dbReference>
<feature type="region of interest" description="Disordered" evidence="4">
    <location>
        <begin position="864"/>
        <end position="918"/>
    </location>
</feature>
<dbReference type="InterPro" id="IPR050613">
    <property type="entry name" value="Sec_Metabolite_Reg"/>
</dbReference>
<organism evidence="6 7">
    <name type="scientific">Aulographum hederae CBS 113979</name>
    <dbReference type="NCBI Taxonomy" id="1176131"/>
    <lineage>
        <taxon>Eukaryota</taxon>
        <taxon>Fungi</taxon>
        <taxon>Dikarya</taxon>
        <taxon>Ascomycota</taxon>
        <taxon>Pezizomycotina</taxon>
        <taxon>Dothideomycetes</taxon>
        <taxon>Pleosporomycetidae</taxon>
        <taxon>Aulographales</taxon>
        <taxon>Aulographaceae</taxon>
    </lineage>
</organism>
<proteinExistence type="predicted"/>
<dbReference type="SMART" id="SM00066">
    <property type="entry name" value="GAL4"/>
    <property type="match status" value="1"/>
</dbReference>
<dbReference type="InterPro" id="IPR007219">
    <property type="entry name" value="XnlR_reg_dom"/>
</dbReference>
<feature type="compositionally biased region" description="Low complexity" evidence="4">
    <location>
        <begin position="32"/>
        <end position="52"/>
    </location>
</feature>
<evidence type="ECO:0000256" key="4">
    <source>
        <dbReference type="SAM" id="MobiDB-lite"/>
    </source>
</evidence>
<feature type="region of interest" description="Disordered" evidence="4">
    <location>
        <begin position="777"/>
        <end position="806"/>
    </location>
</feature>
<dbReference type="Pfam" id="PF00172">
    <property type="entry name" value="Zn_clus"/>
    <property type="match status" value="1"/>
</dbReference>
<dbReference type="SMART" id="SM00906">
    <property type="entry name" value="Fungal_trans"/>
    <property type="match status" value="1"/>
</dbReference>
<dbReference type="Gene3D" id="4.10.240.10">
    <property type="entry name" value="Zn(2)-C6 fungal-type DNA-binding domain"/>
    <property type="match status" value="1"/>
</dbReference>
<feature type="compositionally biased region" description="Gly residues" evidence="4">
    <location>
        <begin position="135"/>
        <end position="151"/>
    </location>
</feature>
<feature type="compositionally biased region" description="Low complexity" evidence="4">
    <location>
        <begin position="1"/>
        <end position="25"/>
    </location>
</feature>
<dbReference type="InterPro" id="IPR001138">
    <property type="entry name" value="Zn2Cys6_DnaBD"/>
</dbReference>
<feature type="region of interest" description="Disordered" evidence="4">
    <location>
        <begin position="123"/>
        <end position="180"/>
    </location>
</feature>
<evidence type="ECO:0000256" key="1">
    <source>
        <dbReference type="ARBA" id="ARBA00004123"/>
    </source>
</evidence>
<feature type="region of interest" description="Disordered" evidence="4">
    <location>
        <begin position="973"/>
        <end position="998"/>
    </location>
</feature>
<dbReference type="CDD" id="cd12148">
    <property type="entry name" value="fungal_TF_MHR"/>
    <property type="match status" value="1"/>
</dbReference>